<dbReference type="GO" id="GO:0140359">
    <property type="term" value="F:ABC-type transporter activity"/>
    <property type="evidence" value="ECO:0007669"/>
    <property type="project" value="InterPro"/>
</dbReference>
<name>E5APT1_MYCRK</name>
<dbReference type="PANTHER" id="PTHR11384:SF59">
    <property type="entry name" value="LYSOSOMAL COBALAMIN TRANSPORTER ABCD4"/>
    <property type="match status" value="1"/>
</dbReference>
<keyword evidence="5 10" id="KW-0812">Transmembrane</keyword>
<keyword evidence="4" id="KW-0997">Cell inner membrane</keyword>
<gene>
    <name evidence="13" type="ordered locus">RBRH_02310</name>
</gene>
<dbReference type="GO" id="GO:0005886">
    <property type="term" value="C:plasma membrane"/>
    <property type="evidence" value="ECO:0007669"/>
    <property type="project" value="UniProtKB-SubCell"/>
</dbReference>
<evidence type="ECO:0000259" key="11">
    <source>
        <dbReference type="PROSITE" id="PS50893"/>
    </source>
</evidence>
<dbReference type="HOGENOM" id="CLU_007587_6_1_4"/>
<proteinExistence type="predicted"/>
<feature type="domain" description="ABC transporter" evidence="11">
    <location>
        <begin position="380"/>
        <end position="582"/>
    </location>
</feature>
<keyword evidence="9 10" id="KW-0472">Membrane</keyword>
<dbReference type="AlphaFoldDB" id="E5APT1"/>
<dbReference type="InterPro" id="IPR003439">
    <property type="entry name" value="ABC_transporter-like_ATP-bd"/>
</dbReference>
<evidence type="ECO:0000259" key="12">
    <source>
        <dbReference type="PROSITE" id="PS50929"/>
    </source>
</evidence>
<feature type="domain" description="ABC transmembrane type-1" evidence="12">
    <location>
        <begin position="35"/>
        <end position="337"/>
    </location>
</feature>
<dbReference type="InterPro" id="IPR003593">
    <property type="entry name" value="AAA+_ATPase"/>
</dbReference>
<evidence type="ECO:0000313" key="13">
    <source>
        <dbReference type="EMBL" id="CBW74613.1"/>
    </source>
</evidence>
<evidence type="ECO:0000256" key="10">
    <source>
        <dbReference type="SAM" id="Phobius"/>
    </source>
</evidence>
<evidence type="ECO:0000256" key="6">
    <source>
        <dbReference type="ARBA" id="ARBA00022741"/>
    </source>
</evidence>
<feature type="transmembrane region" description="Helical" evidence="10">
    <location>
        <begin position="147"/>
        <end position="168"/>
    </location>
</feature>
<dbReference type="InterPro" id="IPR050835">
    <property type="entry name" value="ABC_transporter_sub-D"/>
</dbReference>
<dbReference type="Gene3D" id="3.40.50.300">
    <property type="entry name" value="P-loop containing nucleotide triphosphate hydrolases"/>
    <property type="match status" value="1"/>
</dbReference>
<dbReference type="SUPFAM" id="SSF52540">
    <property type="entry name" value="P-loop containing nucleoside triphosphate hydrolases"/>
    <property type="match status" value="1"/>
</dbReference>
<dbReference type="CDD" id="cd03223">
    <property type="entry name" value="ABCD_peroxisomal_ALDP"/>
    <property type="match status" value="1"/>
</dbReference>
<dbReference type="GO" id="GO:0005524">
    <property type="term" value="F:ATP binding"/>
    <property type="evidence" value="ECO:0007669"/>
    <property type="project" value="UniProtKB-KW"/>
</dbReference>
<reference evidence="13 14" key="1">
    <citation type="journal article" date="2011" name="J. Bacteriol.">
        <title>Complete genome sequence of Burkholderia rhizoxinica, an endosymbiont of Rhizopus microsporus.</title>
        <authorList>
            <person name="Lackner G."/>
            <person name="Moebius N."/>
            <person name="Partida-Martinez L."/>
            <person name="Hertweck C."/>
        </authorList>
    </citation>
    <scope>NUCLEOTIDE SEQUENCE [LARGE SCALE GENOMIC DNA]</scope>
    <source>
        <strain evidence="14">DSM 19002 / CIP 109453 / HKI 454</strain>
    </source>
</reference>
<sequence>MRNPMSQPASGNNERITTWSLIKPYWVSDEKWIAWGLLALVVAINMTMVAVNAWFNTWQRVFFDSIQQYNYPVFKHSLLQFTAIAMAMILLGSYRTYFRQMLEFRWRQWLTTQYMHAWLSGRAYYRIERDKLADNPDQRVSVDLQELASTTLALSLDFLSTSVTLLWFSHVLWQLAGPLSFTVFGTDVTIPGYMVWTALLYAVIGSYITHRVNHPLVSINYQQQRVEADFRFSLIRLRENADQIALYEGERTEEKALQGVFGHIRDNWRMIMRYTRRLNIVVVSYSQLAIVFPFIAAAPKYFEKAVSYGGYQQTIGAFGTVSNAFSWFISSYSTLAAWRAVINRLKEFQRIMAQPQLLESTSRATEHGGIHMRMADTTVLRVQALRLLRPDGTPLSTIGSFVIAPGSRVLVRGASGSGKSTLLRSLAGLWPFGSGTIEMPVNARVMFVPQKSYVPIGTLKGALCYPATADAFTDADCADVLRACRLGERVDQLNVSDHWERVLSPGEQQRLAIARVLLQKPDFLFLDEATSALDLDTEAALYHVLTQRLAHAAIVSVAHRESVQAMHDETIEVVRDDSRAAA</sequence>
<dbReference type="KEGG" id="brh:RBRH_02310"/>
<dbReference type="EMBL" id="FR687359">
    <property type="protein sequence ID" value="CBW74613.1"/>
    <property type="molecule type" value="Genomic_DNA"/>
</dbReference>
<keyword evidence="7 13" id="KW-0067">ATP-binding</keyword>
<keyword evidence="6" id="KW-0547">Nucleotide-binding</keyword>
<organism evidence="13 14">
    <name type="scientific">Mycetohabitans rhizoxinica (strain DSM 19002 / CIP 109453 / HKI 454)</name>
    <name type="common">Paraburkholderia rhizoxinica</name>
    <dbReference type="NCBI Taxonomy" id="882378"/>
    <lineage>
        <taxon>Bacteria</taxon>
        <taxon>Pseudomonadati</taxon>
        <taxon>Pseudomonadota</taxon>
        <taxon>Betaproteobacteria</taxon>
        <taxon>Burkholderiales</taxon>
        <taxon>Burkholderiaceae</taxon>
        <taxon>Mycetohabitans</taxon>
    </lineage>
</organism>
<feature type="transmembrane region" description="Helical" evidence="10">
    <location>
        <begin position="188"/>
        <end position="208"/>
    </location>
</feature>
<feature type="transmembrane region" description="Helical" evidence="10">
    <location>
        <begin position="78"/>
        <end position="98"/>
    </location>
</feature>
<dbReference type="STRING" id="882378.RBRH_02310"/>
<dbReference type="PROSITE" id="PS50893">
    <property type="entry name" value="ABC_TRANSPORTER_2"/>
    <property type="match status" value="1"/>
</dbReference>
<keyword evidence="8 10" id="KW-1133">Transmembrane helix</keyword>
<dbReference type="Gene3D" id="1.20.1560.10">
    <property type="entry name" value="ABC transporter type 1, transmembrane domain"/>
    <property type="match status" value="1"/>
</dbReference>
<feature type="transmembrane region" description="Helical" evidence="10">
    <location>
        <begin position="278"/>
        <end position="298"/>
    </location>
</feature>
<keyword evidence="3" id="KW-1003">Cell membrane</keyword>
<accession>E5APT1</accession>
<dbReference type="eggNOG" id="COG4178">
    <property type="taxonomic scope" value="Bacteria"/>
</dbReference>
<dbReference type="SUPFAM" id="SSF90123">
    <property type="entry name" value="ABC transporter transmembrane region"/>
    <property type="match status" value="1"/>
</dbReference>
<dbReference type="PROSITE" id="PS00211">
    <property type="entry name" value="ABC_TRANSPORTER_1"/>
    <property type="match status" value="1"/>
</dbReference>
<evidence type="ECO:0000256" key="3">
    <source>
        <dbReference type="ARBA" id="ARBA00022475"/>
    </source>
</evidence>
<feature type="transmembrane region" description="Helical" evidence="10">
    <location>
        <begin position="32"/>
        <end position="55"/>
    </location>
</feature>
<dbReference type="SMART" id="SM00382">
    <property type="entry name" value="AAA"/>
    <property type="match status" value="1"/>
</dbReference>
<dbReference type="GO" id="GO:0016887">
    <property type="term" value="F:ATP hydrolysis activity"/>
    <property type="evidence" value="ECO:0007669"/>
    <property type="project" value="InterPro"/>
</dbReference>
<keyword evidence="2" id="KW-0813">Transport</keyword>
<feature type="transmembrane region" description="Helical" evidence="10">
    <location>
        <begin position="324"/>
        <end position="342"/>
    </location>
</feature>
<comment type="subcellular location">
    <subcellularLocation>
        <location evidence="1">Cell membrane</location>
        <topology evidence="1">Multi-pass membrane protein</topology>
    </subcellularLocation>
</comment>
<dbReference type="PROSITE" id="PS50929">
    <property type="entry name" value="ABC_TM1F"/>
    <property type="match status" value="1"/>
</dbReference>
<evidence type="ECO:0000256" key="7">
    <source>
        <dbReference type="ARBA" id="ARBA00022840"/>
    </source>
</evidence>
<dbReference type="InterPro" id="IPR036640">
    <property type="entry name" value="ABC1_TM_sf"/>
</dbReference>
<dbReference type="InterPro" id="IPR017871">
    <property type="entry name" value="ABC_transporter-like_CS"/>
</dbReference>
<evidence type="ECO:0000256" key="8">
    <source>
        <dbReference type="ARBA" id="ARBA00022989"/>
    </source>
</evidence>
<dbReference type="PANTHER" id="PTHR11384">
    <property type="entry name" value="ATP-BINDING CASSETTE, SUB-FAMILY D MEMBER"/>
    <property type="match status" value="1"/>
</dbReference>
<evidence type="ECO:0000256" key="5">
    <source>
        <dbReference type="ARBA" id="ARBA00022692"/>
    </source>
</evidence>
<evidence type="ECO:0000256" key="4">
    <source>
        <dbReference type="ARBA" id="ARBA00022519"/>
    </source>
</evidence>
<dbReference type="InterPro" id="IPR011527">
    <property type="entry name" value="ABC1_TM_dom"/>
</dbReference>
<dbReference type="Pfam" id="PF06472">
    <property type="entry name" value="ABC_membrane_2"/>
    <property type="match status" value="1"/>
</dbReference>
<dbReference type="Proteomes" id="UP000007437">
    <property type="component" value="Chromosome"/>
</dbReference>
<evidence type="ECO:0000313" key="14">
    <source>
        <dbReference type="Proteomes" id="UP000007437"/>
    </source>
</evidence>
<evidence type="ECO:0000256" key="9">
    <source>
        <dbReference type="ARBA" id="ARBA00023136"/>
    </source>
</evidence>
<evidence type="ECO:0000256" key="1">
    <source>
        <dbReference type="ARBA" id="ARBA00004651"/>
    </source>
</evidence>
<protein>
    <submittedName>
        <fullName evidence="13">ABC transporter permease protein / ABC transporter ATP-binding protein</fullName>
    </submittedName>
</protein>
<dbReference type="Pfam" id="PF00005">
    <property type="entry name" value="ABC_tran"/>
    <property type="match status" value="1"/>
</dbReference>
<dbReference type="InterPro" id="IPR027417">
    <property type="entry name" value="P-loop_NTPase"/>
</dbReference>
<evidence type="ECO:0000256" key="2">
    <source>
        <dbReference type="ARBA" id="ARBA00022448"/>
    </source>
</evidence>